<comment type="caution">
    <text evidence="2">The sequence shown here is derived from an EMBL/GenBank/DDBJ whole genome shotgun (WGS) entry which is preliminary data.</text>
</comment>
<organism evidence="2 3">
    <name type="scientific">Pseudarthrobacter enclensis</name>
    <dbReference type="NCBI Taxonomy" id="993070"/>
    <lineage>
        <taxon>Bacteria</taxon>
        <taxon>Bacillati</taxon>
        <taxon>Actinomycetota</taxon>
        <taxon>Actinomycetes</taxon>
        <taxon>Micrococcales</taxon>
        <taxon>Micrococcaceae</taxon>
        <taxon>Pseudarthrobacter</taxon>
    </lineage>
</organism>
<dbReference type="Proteomes" id="UP001226577">
    <property type="component" value="Unassembled WGS sequence"/>
</dbReference>
<evidence type="ECO:0000259" key="1">
    <source>
        <dbReference type="Pfam" id="PF25056"/>
    </source>
</evidence>
<feature type="domain" description="DUF7793" evidence="1">
    <location>
        <begin position="8"/>
        <end position="111"/>
    </location>
</feature>
<reference evidence="2 3" key="1">
    <citation type="submission" date="2023-07" db="EMBL/GenBank/DDBJ databases">
        <title>Sorghum-associated microbial communities from plants grown in Nebraska, USA.</title>
        <authorList>
            <person name="Schachtman D."/>
        </authorList>
    </citation>
    <scope>NUCLEOTIDE SEQUENCE [LARGE SCALE GENOMIC DNA]</scope>
    <source>
        <strain evidence="2 3">CC222</strain>
    </source>
</reference>
<dbReference type="Gene3D" id="3.40.970.30">
    <property type="entry name" value="yp_829618.1 like domains"/>
    <property type="match status" value="1"/>
</dbReference>
<dbReference type="InterPro" id="IPR056695">
    <property type="entry name" value="DUF7793"/>
</dbReference>
<dbReference type="RefSeq" id="WP_307308108.1">
    <property type="nucleotide sequence ID" value="NZ_JAUSRE010000010.1"/>
</dbReference>
<protein>
    <recommendedName>
        <fullName evidence="1">DUF7793 domain-containing protein</fullName>
    </recommendedName>
</protein>
<evidence type="ECO:0000313" key="2">
    <source>
        <dbReference type="EMBL" id="MDP9888741.1"/>
    </source>
</evidence>
<dbReference type="Pfam" id="PF25056">
    <property type="entry name" value="DUF7793"/>
    <property type="match status" value="1"/>
</dbReference>
<dbReference type="Gene3D" id="3.40.1680.10">
    <property type="entry name" value="yp_829618.1 domain like"/>
    <property type="match status" value="1"/>
</dbReference>
<evidence type="ECO:0000313" key="3">
    <source>
        <dbReference type="Proteomes" id="UP001226577"/>
    </source>
</evidence>
<proteinExistence type="predicted"/>
<accession>A0ABT9RU23</accession>
<name>A0ABT9RU23_9MICC</name>
<sequence length="112" mass="12365">MTIDLSPHGYLHVRWTPGAVVTEIEATALKSRAAELSAGRALPMLVEMASMKWIDRRATEIFAAPWPLAQMALVGASPVDEVIATFYAARHTPSCQTRFFTSMDEAVTWLTE</sequence>
<keyword evidence="3" id="KW-1185">Reference proteome</keyword>
<dbReference type="EMBL" id="JAUSRE010000010">
    <property type="protein sequence ID" value="MDP9888741.1"/>
    <property type="molecule type" value="Genomic_DNA"/>
</dbReference>
<gene>
    <name evidence="2" type="ORF">J2X98_002334</name>
</gene>